<organism evidence="1 2">
    <name type="scientific">Pseudomonas syringae pv. actinidiae</name>
    <dbReference type="NCBI Taxonomy" id="103796"/>
    <lineage>
        <taxon>Bacteria</taxon>
        <taxon>Pseudomonadati</taxon>
        <taxon>Pseudomonadota</taxon>
        <taxon>Gammaproteobacteria</taxon>
        <taxon>Pseudomonadales</taxon>
        <taxon>Pseudomonadaceae</taxon>
        <taxon>Pseudomonas</taxon>
        <taxon>Pseudomonas syringae</taxon>
    </lineage>
</organism>
<sequence length="97" mass="10875">MAIKTLIKYKKRIRIHEFWCYSSTRWRLEAGFSSGHISWINVQICHSPVAGSSTCNAALYVDLAGHRRASDARSCYAIEHSEPRSTRASFGSARSGL</sequence>
<accession>A0A2V0QTI6</accession>
<gene>
    <name evidence="1" type="ORF">KPSA1_07045</name>
</gene>
<dbReference type="AlphaFoldDB" id="A0A2V0QTI6"/>
<keyword evidence="1" id="KW-0808">Transferase</keyword>
<protein>
    <submittedName>
        <fullName evidence="1">Adenine-specific DNA methylase</fullName>
    </submittedName>
</protein>
<dbReference type="GO" id="GO:0008168">
    <property type="term" value="F:methyltransferase activity"/>
    <property type="evidence" value="ECO:0007669"/>
    <property type="project" value="UniProtKB-KW"/>
</dbReference>
<keyword evidence="1" id="KW-0489">Methyltransferase</keyword>
<comment type="caution">
    <text evidence="1">The sequence shown here is derived from an EMBL/GenBank/DDBJ whole genome shotgun (WGS) entry which is preliminary data.</text>
</comment>
<name>A0A2V0QTI6_PSESF</name>
<proteinExistence type="predicted"/>
<reference evidence="1 2" key="1">
    <citation type="submission" date="2018-04" db="EMBL/GenBank/DDBJ databases">
        <title>Draft genome sequence of Pseudomonas syringae pv. actinidiae biovar 1 strains isolated from kiwifruit in Kagawa prefecture.</title>
        <authorList>
            <person name="Tabuchi M."/>
            <person name="Saito M."/>
            <person name="Fujiwara S."/>
            <person name="Sasa N."/>
            <person name="Akimitsu K."/>
            <person name="Gomi K."/>
            <person name="Konishi-Sugita S."/>
            <person name="Hamano K."/>
            <person name="Kataoka I."/>
        </authorList>
    </citation>
    <scope>NUCLEOTIDE SEQUENCE [LARGE SCALE GENOMIC DNA]</scope>
    <source>
        <strain evidence="1 2">MAFF212206</strain>
    </source>
</reference>
<dbReference type="Proteomes" id="UP000247480">
    <property type="component" value="Unassembled WGS sequence"/>
</dbReference>
<evidence type="ECO:0000313" key="2">
    <source>
        <dbReference type="Proteomes" id="UP000247480"/>
    </source>
</evidence>
<evidence type="ECO:0000313" key="1">
    <source>
        <dbReference type="EMBL" id="GBH13555.1"/>
    </source>
</evidence>
<dbReference type="EMBL" id="BGJZ01000357">
    <property type="protein sequence ID" value="GBH13555.1"/>
    <property type="molecule type" value="Genomic_DNA"/>
</dbReference>
<dbReference type="GO" id="GO:0032259">
    <property type="term" value="P:methylation"/>
    <property type="evidence" value="ECO:0007669"/>
    <property type="project" value="UniProtKB-KW"/>
</dbReference>